<comment type="caution">
    <text evidence="1">The sequence shown here is derived from an EMBL/GenBank/DDBJ whole genome shotgun (WGS) entry which is preliminary data.</text>
</comment>
<name>A0A9P1DV22_9DINO</name>
<dbReference type="AlphaFoldDB" id="A0A9P1DV22"/>
<organism evidence="1">
    <name type="scientific">Cladocopium goreaui</name>
    <dbReference type="NCBI Taxonomy" id="2562237"/>
    <lineage>
        <taxon>Eukaryota</taxon>
        <taxon>Sar</taxon>
        <taxon>Alveolata</taxon>
        <taxon>Dinophyceae</taxon>
        <taxon>Suessiales</taxon>
        <taxon>Symbiodiniaceae</taxon>
        <taxon>Cladocopium</taxon>
    </lineage>
</organism>
<proteinExistence type="predicted"/>
<reference evidence="2 3" key="2">
    <citation type="submission" date="2024-05" db="EMBL/GenBank/DDBJ databases">
        <authorList>
            <person name="Chen Y."/>
            <person name="Shah S."/>
            <person name="Dougan E. K."/>
            <person name="Thang M."/>
            <person name="Chan C."/>
        </authorList>
    </citation>
    <scope>NUCLEOTIDE SEQUENCE [LARGE SCALE GENOMIC DNA]</scope>
</reference>
<gene>
    <name evidence="1" type="ORF">C1SCF055_LOCUS40763</name>
</gene>
<evidence type="ECO:0000313" key="1">
    <source>
        <dbReference type="EMBL" id="CAI4015977.1"/>
    </source>
</evidence>
<protein>
    <submittedName>
        <fullName evidence="1">Uncharacterized protein</fullName>
    </submittedName>
</protein>
<reference evidence="1" key="1">
    <citation type="submission" date="2022-10" db="EMBL/GenBank/DDBJ databases">
        <authorList>
            <person name="Chen Y."/>
            <person name="Dougan E. K."/>
            <person name="Chan C."/>
            <person name="Rhodes N."/>
            <person name="Thang M."/>
        </authorList>
    </citation>
    <scope>NUCLEOTIDE SEQUENCE</scope>
</reference>
<dbReference type="EMBL" id="CAMXCT010006560">
    <property type="protein sequence ID" value="CAI4015977.1"/>
    <property type="molecule type" value="Genomic_DNA"/>
</dbReference>
<evidence type="ECO:0000313" key="3">
    <source>
        <dbReference type="Proteomes" id="UP001152797"/>
    </source>
</evidence>
<dbReference type="EMBL" id="CAMXCT020006560">
    <property type="protein sequence ID" value="CAL1169352.1"/>
    <property type="molecule type" value="Genomic_DNA"/>
</dbReference>
<accession>A0A9P1DV22</accession>
<sequence>MDSPTDSLEPVLKAAHLIGSTMSMLGVEGLRITREPKEAWTEAVDTVADLRQQVREVAREKDASKRQQLGSQESRQVMGVIRLEFAKTPR</sequence>
<dbReference type="OrthoDB" id="438179at2759"/>
<dbReference type="EMBL" id="CAMXCT030006560">
    <property type="protein sequence ID" value="CAL4803289.1"/>
    <property type="molecule type" value="Genomic_DNA"/>
</dbReference>
<evidence type="ECO:0000313" key="2">
    <source>
        <dbReference type="EMBL" id="CAL4803289.1"/>
    </source>
</evidence>
<keyword evidence="3" id="KW-1185">Reference proteome</keyword>
<dbReference type="Proteomes" id="UP001152797">
    <property type="component" value="Unassembled WGS sequence"/>
</dbReference>